<dbReference type="VEuPathDB" id="VectorBase:AAEL007158"/>
<dbReference type="Proteomes" id="UP000682892">
    <property type="component" value="Unassembled WGS sequence"/>
</dbReference>
<name>Q173H1_AEDAE</name>
<dbReference type="AlphaFoldDB" id="Q173H1"/>
<evidence type="ECO:0000256" key="5">
    <source>
        <dbReference type="SAM" id="MobiDB-lite"/>
    </source>
</evidence>
<accession>Q173H1</accession>
<evidence type="ECO:0000313" key="6">
    <source>
        <dbReference type="EMBL" id="EAT41166.1"/>
    </source>
</evidence>
<proteinExistence type="inferred from homology"/>
<evidence type="ECO:0000256" key="1">
    <source>
        <dbReference type="ARBA" id="ARBA00004123"/>
    </source>
</evidence>
<dbReference type="GO" id="GO:0005634">
    <property type="term" value="C:nucleus"/>
    <property type="evidence" value="ECO:0007669"/>
    <property type="project" value="UniProtKB-SubCell"/>
</dbReference>
<dbReference type="OMA" id="PKSDYYR"/>
<evidence type="ECO:0000256" key="3">
    <source>
        <dbReference type="ARBA" id="ARBA00022552"/>
    </source>
</evidence>
<dbReference type="HOGENOM" id="CLU_021225_0_0_1"/>
<dbReference type="STRING" id="7159.Q173H1"/>
<dbReference type="Pfam" id="PF05997">
    <property type="entry name" value="Nop52"/>
    <property type="match status" value="1"/>
</dbReference>
<feature type="region of interest" description="Disordered" evidence="5">
    <location>
        <begin position="422"/>
        <end position="553"/>
    </location>
</feature>
<dbReference type="PhylomeDB" id="Q173H1"/>
<feature type="compositionally biased region" description="Acidic residues" evidence="5">
    <location>
        <begin position="300"/>
        <end position="317"/>
    </location>
</feature>
<dbReference type="eggNOG" id="KOG3911">
    <property type="taxonomic scope" value="Eukaryota"/>
</dbReference>
<gene>
    <name evidence="6" type="ORF">AaeL_AAEL007158</name>
</gene>
<evidence type="ECO:0000313" key="7">
    <source>
        <dbReference type="Proteomes" id="UP000682892"/>
    </source>
</evidence>
<comment type="similarity">
    <text evidence="2">Belongs to the RRP1 family.</text>
</comment>
<feature type="compositionally biased region" description="Basic and acidic residues" evidence="5">
    <location>
        <begin position="542"/>
        <end position="553"/>
    </location>
</feature>
<reference evidence="6" key="2">
    <citation type="journal article" date="2007" name="Science">
        <title>Genome sequence of Aedes aegypti, a major arbovirus vector.</title>
        <authorList>
            <person name="Nene V."/>
            <person name="Wortman J.R."/>
            <person name="Lawson D."/>
            <person name="Haas B."/>
            <person name="Kodira C."/>
            <person name="Tu Z.J."/>
            <person name="Loftus B."/>
            <person name="Xi Z."/>
            <person name="Megy K."/>
            <person name="Grabherr M."/>
            <person name="Ren Q."/>
            <person name="Zdobnov E.M."/>
            <person name="Lobo N.F."/>
            <person name="Campbell K.S."/>
            <person name="Brown S.E."/>
            <person name="Bonaldo M.F."/>
            <person name="Zhu J."/>
            <person name="Sinkins S.P."/>
            <person name="Hogenkamp D.G."/>
            <person name="Amedeo P."/>
            <person name="Arensburger P."/>
            <person name="Atkinson P.W."/>
            <person name="Bidwell S."/>
            <person name="Biedler J."/>
            <person name="Birney E."/>
            <person name="Bruggner R.V."/>
            <person name="Costas J."/>
            <person name="Coy M.R."/>
            <person name="Crabtree J."/>
            <person name="Crawford M."/>
            <person name="Debruyn B."/>
            <person name="Decaprio D."/>
            <person name="Eiglmeier K."/>
            <person name="Eisenstadt E."/>
            <person name="El-Dorry H."/>
            <person name="Gelbart W.M."/>
            <person name="Gomes S.L."/>
            <person name="Hammond M."/>
            <person name="Hannick L.I."/>
            <person name="Hogan J.R."/>
            <person name="Holmes M.H."/>
            <person name="Jaffe D."/>
            <person name="Johnston J.S."/>
            <person name="Kennedy R.C."/>
            <person name="Koo H."/>
            <person name="Kravitz S."/>
            <person name="Kriventseva E.V."/>
            <person name="Kulp D."/>
            <person name="Labutti K."/>
            <person name="Lee E."/>
            <person name="Li S."/>
            <person name="Lovin D.D."/>
            <person name="Mao C."/>
            <person name="Mauceli E."/>
            <person name="Menck C.F."/>
            <person name="Miller J.R."/>
            <person name="Montgomery P."/>
            <person name="Mori A."/>
            <person name="Nascimento A.L."/>
            <person name="Naveira H.F."/>
            <person name="Nusbaum C."/>
            <person name="O'leary S."/>
            <person name="Orvis J."/>
            <person name="Pertea M."/>
            <person name="Quesneville H."/>
            <person name="Reidenbach K.R."/>
            <person name="Rogers Y.H."/>
            <person name="Roth C.W."/>
            <person name="Schneider J.R."/>
            <person name="Schatz M."/>
            <person name="Shumway M."/>
            <person name="Stanke M."/>
            <person name="Stinson E.O."/>
            <person name="Tubio J.M."/>
            <person name="Vanzee J.P."/>
            <person name="Verjovski-Almeida S."/>
            <person name="Werner D."/>
            <person name="White O."/>
            <person name="Wyder S."/>
            <person name="Zeng Q."/>
            <person name="Zhao Q."/>
            <person name="Zhao Y."/>
            <person name="Hill C.A."/>
            <person name="Raikhel A.S."/>
            <person name="Soares M.B."/>
            <person name="Knudson D.L."/>
            <person name="Lee N.H."/>
            <person name="Galagan J."/>
            <person name="Salzberg S.L."/>
            <person name="Paulsen I.T."/>
            <person name="Dimopoulos G."/>
            <person name="Collins F.H."/>
            <person name="Birren B."/>
            <person name="Fraser-Liggett C.M."/>
            <person name="Severson D.W."/>
        </authorList>
    </citation>
    <scope>NUCLEOTIDE SEQUENCE [LARGE SCALE GENOMIC DNA]</scope>
    <source>
        <strain evidence="6">Liverpool</strain>
    </source>
</reference>
<dbReference type="PANTHER" id="PTHR13026:SF0">
    <property type="entry name" value="RIBOSOMAL RNA PROCESSING 1B"/>
    <property type="match status" value="1"/>
</dbReference>
<feature type="region of interest" description="Disordered" evidence="5">
    <location>
        <begin position="300"/>
        <end position="329"/>
    </location>
</feature>
<evidence type="ECO:0000256" key="2">
    <source>
        <dbReference type="ARBA" id="ARBA00006374"/>
    </source>
</evidence>
<feature type="compositionally biased region" description="Basic and acidic residues" evidence="5">
    <location>
        <begin position="462"/>
        <end position="473"/>
    </location>
</feature>
<sequence length="697" mass="80430">MVVKATEVNPRAAGKFDYSEMQQTTVTGSKYARIQMETLSKAEEKSILVAKELKFVKSLAGNDAKLRRKVMKNLKIWLATRSRSTFAFTDTDFLRLWKGLFYCMWMSDKPLVQESLADEIASLVKCFEDISVALQYFGTFLETMCIEWFGIDHWRMDKFMMLVRRCTRQMLIVLHEAEWPKDHVSELMKHIERTILNPDKSPFGLTKHFDDLLLEEIAKVSEGEIEPEIVHIIVNTYAIRLISTNDMRLMKHITSSIFHPLLYQSELGQDYQEKFELWKKTNFVTGNIDDVDFDIQYEQDDDAEGEQDDQDEEEEDESGAHTGEKVYDPRAGQVDVEIHEIRFDPLKIVEMFESNRFKPFVTSKGKKQMKMLMRQYKKFSEGIFPLGIQSMESIAKKDYAVDIDEQVAELEHYQEEVVGEKIPKKKKRKELAKLKQQQTTEKNPKIDELNVWTETDENPENSDPKPATKSDSKKKTRKKVSKAQIKEEKLRKLKVKRESKLAAIKQQKQESKVVKKSSKVVAEPKQDLPKKVEVVTQSAPKAEPKKTKSKAAFDVHDEWSEPLKEGETEFFIPSRKTKLKEANKQISEESSSPSPSKLKQSLVKNPFATPKNSSKLKRSLATPQTDGPSEKKRVKIALNKNIFQDLHQHIQQVKSSPKVPYDSSKKPSKGALKPNLMPSPINPFYRKKIGLKLNDTL</sequence>
<dbReference type="EMBL" id="CH477425">
    <property type="protein sequence ID" value="EAT41166.1"/>
    <property type="molecule type" value="Genomic_DNA"/>
</dbReference>
<feature type="compositionally biased region" description="Basic and acidic residues" evidence="5">
    <location>
        <begin position="522"/>
        <end position="533"/>
    </location>
</feature>
<comment type="subcellular location">
    <subcellularLocation>
        <location evidence="1">Nucleus</location>
    </subcellularLocation>
</comment>
<protein>
    <submittedName>
        <fullName evidence="6">AAEL007158-PC</fullName>
    </submittedName>
</protein>
<keyword evidence="4" id="KW-0539">Nucleus</keyword>
<keyword evidence="3" id="KW-0698">rRNA processing</keyword>
<feature type="region of interest" description="Disordered" evidence="5">
    <location>
        <begin position="565"/>
        <end position="634"/>
    </location>
</feature>
<dbReference type="PaxDb" id="7159-AAEL007158-PC"/>
<dbReference type="GO" id="GO:0030688">
    <property type="term" value="C:preribosome, small subunit precursor"/>
    <property type="evidence" value="ECO:0007669"/>
    <property type="project" value="InterPro"/>
</dbReference>
<organism evidence="6 7">
    <name type="scientific">Aedes aegypti</name>
    <name type="common">Yellowfever mosquito</name>
    <name type="synonym">Culex aegypti</name>
    <dbReference type="NCBI Taxonomy" id="7159"/>
    <lineage>
        <taxon>Eukaryota</taxon>
        <taxon>Metazoa</taxon>
        <taxon>Ecdysozoa</taxon>
        <taxon>Arthropoda</taxon>
        <taxon>Hexapoda</taxon>
        <taxon>Insecta</taxon>
        <taxon>Pterygota</taxon>
        <taxon>Neoptera</taxon>
        <taxon>Endopterygota</taxon>
        <taxon>Diptera</taxon>
        <taxon>Nematocera</taxon>
        <taxon>Culicoidea</taxon>
        <taxon>Culicidae</taxon>
        <taxon>Culicinae</taxon>
        <taxon>Aedini</taxon>
        <taxon>Aedes</taxon>
        <taxon>Stegomyia</taxon>
    </lineage>
</organism>
<feature type="region of interest" description="Disordered" evidence="5">
    <location>
        <begin position="651"/>
        <end position="683"/>
    </location>
</feature>
<reference evidence="6" key="3">
    <citation type="submission" date="2012-09" db="EMBL/GenBank/DDBJ databases">
        <authorList>
            <consortium name="VectorBase"/>
        </authorList>
    </citation>
    <scope>NUCLEOTIDE SEQUENCE</scope>
    <source>
        <strain evidence="6">Liverpool</strain>
    </source>
</reference>
<feature type="compositionally biased region" description="Basic and acidic residues" evidence="5">
    <location>
        <begin position="484"/>
        <end position="500"/>
    </location>
</feature>
<dbReference type="GO" id="GO:0006364">
    <property type="term" value="P:rRNA processing"/>
    <property type="evidence" value="ECO:0007669"/>
    <property type="project" value="UniProtKB-KW"/>
</dbReference>
<reference evidence="6" key="1">
    <citation type="submission" date="2005-10" db="EMBL/GenBank/DDBJ databases">
        <authorList>
            <person name="Loftus B.J."/>
            <person name="Nene V.M."/>
            <person name="Hannick L.I."/>
            <person name="Bidwell S."/>
            <person name="Haas B."/>
            <person name="Amedeo P."/>
            <person name="Orvis J."/>
            <person name="Wortman J.R."/>
            <person name="White O.R."/>
            <person name="Salzberg S."/>
            <person name="Shumway M."/>
            <person name="Koo H."/>
            <person name="Zhao Y."/>
            <person name="Holmes M."/>
            <person name="Miller J."/>
            <person name="Schatz M."/>
            <person name="Pop M."/>
            <person name="Pai G."/>
            <person name="Utterback T."/>
            <person name="Rogers Y.-H."/>
            <person name="Kravitz S."/>
            <person name="Fraser C.M."/>
        </authorList>
    </citation>
    <scope>NUCLEOTIDE SEQUENCE</scope>
    <source>
        <strain evidence="6">Liverpool</strain>
    </source>
</reference>
<feature type="compositionally biased region" description="Basic and acidic residues" evidence="5">
    <location>
        <begin position="318"/>
        <end position="328"/>
    </location>
</feature>
<dbReference type="InterPro" id="IPR010301">
    <property type="entry name" value="RRP1"/>
</dbReference>
<evidence type="ECO:0000256" key="4">
    <source>
        <dbReference type="ARBA" id="ARBA00023242"/>
    </source>
</evidence>
<dbReference type="PANTHER" id="PTHR13026">
    <property type="entry name" value="NNP-1 PROTEIN NOVEL NUCLEAR PROTEIN 1 NOP52"/>
    <property type="match status" value="1"/>
</dbReference>